<feature type="transmembrane region" description="Helical" evidence="8">
    <location>
        <begin position="386"/>
        <end position="407"/>
    </location>
</feature>
<evidence type="ECO:0000256" key="8">
    <source>
        <dbReference type="SAM" id="Phobius"/>
    </source>
</evidence>
<dbReference type="PRINTS" id="PR00812">
    <property type="entry name" value="BCTERIALGSPF"/>
</dbReference>
<evidence type="ECO:0000313" key="11">
    <source>
        <dbReference type="Proteomes" id="UP000234639"/>
    </source>
</evidence>
<dbReference type="GO" id="GO:0015628">
    <property type="term" value="P:protein secretion by the type II secretion system"/>
    <property type="evidence" value="ECO:0007669"/>
    <property type="project" value="TreeGrafter"/>
</dbReference>
<keyword evidence="4" id="KW-0997">Cell inner membrane</keyword>
<feature type="transmembrane region" description="Helical" evidence="8">
    <location>
        <begin position="268"/>
        <end position="287"/>
    </location>
</feature>
<dbReference type="Proteomes" id="UP000234639">
    <property type="component" value="Unassembled WGS sequence"/>
</dbReference>
<evidence type="ECO:0000256" key="6">
    <source>
        <dbReference type="ARBA" id="ARBA00022989"/>
    </source>
</evidence>
<reference evidence="10 11" key="1">
    <citation type="submission" date="2017-12" db="EMBL/GenBank/DDBJ databases">
        <title>Phylogenetic diversity of female urinary microbiome.</title>
        <authorList>
            <person name="Thomas-White K."/>
            <person name="Wolfe A.J."/>
        </authorList>
    </citation>
    <scope>NUCLEOTIDE SEQUENCE [LARGE SCALE GENOMIC DNA]</scope>
    <source>
        <strain evidence="10 11">UMB0112</strain>
    </source>
</reference>
<evidence type="ECO:0000259" key="9">
    <source>
        <dbReference type="Pfam" id="PF00482"/>
    </source>
</evidence>
<evidence type="ECO:0000256" key="7">
    <source>
        <dbReference type="ARBA" id="ARBA00023136"/>
    </source>
</evidence>
<name>A0A2I1NBC2_9BACT</name>
<proteinExistence type="inferred from homology"/>
<evidence type="ECO:0000256" key="3">
    <source>
        <dbReference type="ARBA" id="ARBA00022475"/>
    </source>
</evidence>
<keyword evidence="5 8" id="KW-0812">Transmembrane</keyword>
<dbReference type="PANTHER" id="PTHR30012:SF4">
    <property type="entry name" value="MSHA BIOGENESIS PROTEIN MSHG"/>
    <property type="match status" value="1"/>
</dbReference>
<dbReference type="EMBL" id="PKHU01000002">
    <property type="protein sequence ID" value="PKZ29687.1"/>
    <property type="molecule type" value="Genomic_DNA"/>
</dbReference>
<comment type="subcellular location">
    <subcellularLocation>
        <location evidence="1">Cell inner membrane</location>
        <topology evidence="1">Multi-pass membrane protein</topology>
    </subcellularLocation>
</comment>
<accession>A0A2I1NBC2</accession>
<protein>
    <submittedName>
        <fullName evidence="10">Type II secretion system protein F</fullName>
    </submittedName>
</protein>
<dbReference type="PANTHER" id="PTHR30012">
    <property type="entry name" value="GENERAL SECRETION PATHWAY PROTEIN"/>
    <property type="match status" value="1"/>
</dbReference>
<feature type="transmembrane region" description="Helical" evidence="8">
    <location>
        <begin position="181"/>
        <end position="201"/>
    </location>
</feature>
<evidence type="ECO:0000256" key="4">
    <source>
        <dbReference type="ARBA" id="ARBA00022519"/>
    </source>
</evidence>
<keyword evidence="3" id="KW-1003">Cell membrane</keyword>
<evidence type="ECO:0000313" key="10">
    <source>
        <dbReference type="EMBL" id="PKZ29687.1"/>
    </source>
</evidence>
<gene>
    <name evidence="10" type="ORF">CYJ41_02010</name>
</gene>
<feature type="domain" description="Type II secretion system protein GspF" evidence="9">
    <location>
        <begin position="284"/>
        <end position="405"/>
    </location>
</feature>
<dbReference type="AlphaFoldDB" id="A0A2I1NBC2"/>
<evidence type="ECO:0000256" key="2">
    <source>
        <dbReference type="ARBA" id="ARBA00005745"/>
    </source>
</evidence>
<feature type="transmembrane region" description="Helical" evidence="8">
    <location>
        <begin position="221"/>
        <end position="247"/>
    </location>
</feature>
<dbReference type="InterPro" id="IPR018076">
    <property type="entry name" value="T2SS_GspF_dom"/>
</dbReference>
<dbReference type="GO" id="GO:0005886">
    <property type="term" value="C:plasma membrane"/>
    <property type="evidence" value="ECO:0007669"/>
    <property type="project" value="UniProtKB-SubCell"/>
</dbReference>
<keyword evidence="6 8" id="KW-1133">Transmembrane helix</keyword>
<sequence>MKNFEVEYVKDGKRQKMFVKADNKISAQNIAKRQRSGTILKVGETKNAPANIGLNDLAANITRLLGAGGKIKIPLMVASVRQLAVMTTAGISIHDSIKEVANSTEDARLKEIFTSMSDDLNSGLSLTEASNKFKHELGDVFIAMVSLGESTGNMAEALTKLSEMMQELWDNKQKFKKAMRYPITILIALAVAFVVLMLFVVPKFKEIFDELGAKLPLPTRILFSIESVLSNYGLYVLGGLIATIFGIRYMLRNNDEFKKGWDKYILKVYLFGKIIFFSTMARFTLIFTELVRAGIPIADSLDTANKMVDNQTLKVKLGTVKVAVQQGVSLTDAFRNTEIFESMLIQMISAGEQSGSLDTMLKNVADYYKMKFNDIIDNISSYIEPLLLFFMACMVLLLALGIFMPMWDLGSAVKN</sequence>
<dbReference type="FunFam" id="1.20.81.30:FF:000001">
    <property type="entry name" value="Type II secretion system protein F"/>
    <property type="match status" value="1"/>
</dbReference>
<comment type="caution">
    <text evidence="10">The sequence shown here is derived from an EMBL/GenBank/DDBJ whole genome shotgun (WGS) entry which is preliminary data.</text>
</comment>
<evidence type="ECO:0000256" key="1">
    <source>
        <dbReference type="ARBA" id="ARBA00004429"/>
    </source>
</evidence>
<dbReference type="InterPro" id="IPR003004">
    <property type="entry name" value="GspF/PilC"/>
</dbReference>
<dbReference type="Pfam" id="PF00482">
    <property type="entry name" value="T2SSF"/>
    <property type="match status" value="2"/>
</dbReference>
<organism evidence="10 11">
    <name type="scientific">Campylobacter ureolyticus</name>
    <dbReference type="NCBI Taxonomy" id="827"/>
    <lineage>
        <taxon>Bacteria</taxon>
        <taxon>Pseudomonadati</taxon>
        <taxon>Campylobacterota</taxon>
        <taxon>Epsilonproteobacteria</taxon>
        <taxon>Campylobacterales</taxon>
        <taxon>Campylobacteraceae</taxon>
        <taxon>Campylobacter</taxon>
    </lineage>
</organism>
<dbReference type="Gene3D" id="1.20.81.30">
    <property type="entry name" value="Type II secretion system (T2SS), domain F"/>
    <property type="match status" value="2"/>
</dbReference>
<feature type="domain" description="Type II secretion system protein GspF" evidence="9">
    <location>
        <begin position="80"/>
        <end position="202"/>
    </location>
</feature>
<dbReference type="InterPro" id="IPR042094">
    <property type="entry name" value="T2SS_GspF_sf"/>
</dbReference>
<keyword evidence="7 8" id="KW-0472">Membrane</keyword>
<evidence type="ECO:0000256" key="5">
    <source>
        <dbReference type="ARBA" id="ARBA00022692"/>
    </source>
</evidence>
<comment type="similarity">
    <text evidence="2">Belongs to the GSP F family.</text>
</comment>
<dbReference type="RefSeq" id="WP_101636691.1">
    <property type="nucleotide sequence ID" value="NZ_JAPXGL010000006.1"/>
</dbReference>